<dbReference type="InterPro" id="IPR046953">
    <property type="entry name" value="Spore_GerAC-like_C"/>
</dbReference>
<dbReference type="EMBL" id="LDYG01000048">
    <property type="protein sequence ID" value="KUP04701.1"/>
    <property type="molecule type" value="Genomic_DNA"/>
</dbReference>
<sequence>MKGNKPTSLLVVFCFLIMMSGCNPFTENNIVEEIAPVIFWSINNNPDGQLSITTLVPPLIKETKQTFTLNVDLIKQGGKEFNLKYYRELKTGQLRMLFINKELADKGIRTLINTLFTDPDVSPRLYIVLVDGSFEDYLNNQLNKQENLDYFLYRMLKHYEKYEQGDMSIVNLHEFMKQLYSPLQDPILPVFKADKDSFIYEGTALFHDDKLKTTINKMDDQIFQLLGNDQYVKLLVLPEHKLALGRVRSNVEFHLDQNTNVLHVTDTINGRLEEYQGEKDLLNQSELSSLNKEVEEYLEHQTTELLKNMQKEKVDPLQIGLLTTSPFSASMTKKEWEGRWEDIKLDVQFILKVQPITTGNRM</sequence>
<dbReference type="Pfam" id="PF05504">
    <property type="entry name" value="Spore_GerAC"/>
    <property type="match status" value="1"/>
</dbReference>
<dbReference type="InterPro" id="IPR057336">
    <property type="entry name" value="GerAC_N"/>
</dbReference>
<comment type="similarity">
    <text evidence="2">Belongs to the GerABKC lipoprotein family.</text>
</comment>
<evidence type="ECO:0000313" key="12">
    <source>
        <dbReference type="Proteomes" id="UP000074108"/>
    </source>
</evidence>
<evidence type="ECO:0000256" key="5">
    <source>
        <dbReference type="ARBA" id="ARBA00023136"/>
    </source>
</evidence>
<dbReference type="PATRIC" id="fig|1150625.3.peg.3080"/>
<dbReference type="InterPro" id="IPR008844">
    <property type="entry name" value="Spore_GerAC-like"/>
</dbReference>
<evidence type="ECO:0000256" key="1">
    <source>
        <dbReference type="ARBA" id="ARBA00004635"/>
    </source>
</evidence>
<accession>A0A147K530</accession>
<comment type="subcellular location">
    <subcellularLocation>
        <location evidence="1">Membrane</location>
        <topology evidence="1">Lipid-anchor</topology>
    </subcellularLocation>
</comment>
<feature type="domain" description="Spore germination GerAC-like C-terminal" evidence="9">
    <location>
        <begin position="201"/>
        <end position="353"/>
    </location>
</feature>
<dbReference type="NCBIfam" id="TIGR02887">
    <property type="entry name" value="spore_ger_x_C"/>
    <property type="match status" value="1"/>
</dbReference>
<evidence type="ECO:0000259" key="10">
    <source>
        <dbReference type="Pfam" id="PF25198"/>
    </source>
</evidence>
<dbReference type="Gene3D" id="3.30.300.210">
    <property type="entry name" value="Nutrient germinant receptor protein C, domain 3"/>
    <property type="match status" value="1"/>
</dbReference>
<keyword evidence="4 8" id="KW-0732">Signal</keyword>
<dbReference type="PANTHER" id="PTHR35789:SF1">
    <property type="entry name" value="SPORE GERMINATION PROTEIN B3"/>
    <property type="match status" value="1"/>
</dbReference>
<reference evidence="11 12" key="1">
    <citation type="journal article" date="2016" name="Front. Microbiol.">
        <title>Microevolution Analysis of Bacillus coahuilensis Unveils Differences in Phosphorus Acquisition Strategies and Their Regulation.</title>
        <authorList>
            <person name="Gomez-Lunar Z."/>
            <person name="Hernandez-Gonzalez I."/>
            <person name="Rodriguez-Torres M.D."/>
            <person name="Souza V."/>
            <person name="Olmedo-Alvarez G."/>
        </authorList>
    </citation>
    <scope>NUCLEOTIDE SEQUENCE [LARGE SCALE GENOMIC DNA]</scope>
    <source>
        <strain evidence="12">p1.1.43</strain>
    </source>
</reference>
<dbReference type="AlphaFoldDB" id="A0A147K530"/>
<feature type="signal peptide" evidence="8">
    <location>
        <begin position="1"/>
        <end position="24"/>
    </location>
</feature>
<evidence type="ECO:0000256" key="4">
    <source>
        <dbReference type="ARBA" id="ARBA00022729"/>
    </source>
</evidence>
<comment type="caution">
    <text evidence="11">The sequence shown here is derived from an EMBL/GenBank/DDBJ whole genome shotgun (WGS) entry which is preliminary data.</text>
</comment>
<gene>
    <name evidence="11" type="ORF">Q75_14715</name>
</gene>
<dbReference type="GO" id="GO:0016020">
    <property type="term" value="C:membrane"/>
    <property type="evidence" value="ECO:0007669"/>
    <property type="project" value="UniProtKB-SubCell"/>
</dbReference>
<dbReference type="PANTHER" id="PTHR35789">
    <property type="entry name" value="SPORE GERMINATION PROTEIN B3"/>
    <property type="match status" value="1"/>
</dbReference>
<name>A0A147K530_9BACI</name>
<feature type="chain" id="PRO_5038675174" evidence="8">
    <location>
        <begin position="25"/>
        <end position="362"/>
    </location>
</feature>
<evidence type="ECO:0000313" key="11">
    <source>
        <dbReference type="EMBL" id="KUP04701.1"/>
    </source>
</evidence>
<dbReference type="Pfam" id="PF25198">
    <property type="entry name" value="Spore_GerAC_N"/>
    <property type="match status" value="1"/>
</dbReference>
<dbReference type="Proteomes" id="UP000074108">
    <property type="component" value="Unassembled WGS sequence"/>
</dbReference>
<evidence type="ECO:0000256" key="2">
    <source>
        <dbReference type="ARBA" id="ARBA00007886"/>
    </source>
</evidence>
<proteinExistence type="inferred from homology"/>
<dbReference type="GO" id="GO:0009847">
    <property type="term" value="P:spore germination"/>
    <property type="evidence" value="ECO:0007669"/>
    <property type="project" value="InterPro"/>
</dbReference>
<evidence type="ECO:0000256" key="7">
    <source>
        <dbReference type="ARBA" id="ARBA00023288"/>
    </source>
</evidence>
<keyword evidence="6" id="KW-0564">Palmitate</keyword>
<keyword evidence="5" id="KW-0472">Membrane</keyword>
<evidence type="ECO:0000256" key="6">
    <source>
        <dbReference type="ARBA" id="ARBA00023139"/>
    </source>
</evidence>
<keyword evidence="12" id="KW-1185">Reference proteome</keyword>
<evidence type="ECO:0000256" key="3">
    <source>
        <dbReference type="ARBA" id="ARBA00022544"/>
    </source>
</evidence>
<evidence type="ECO:0000259" key="9">
    <source>
        <dbReference type="Pfam" id="PF05504"/>
    </source>
</evidence>
<feature type="domain" description="Spore germination protein N-terminal" evidence="10">
    <location>
        <begin position="30"/>
        <end position="192"/>
    </location>
</feature>
<dbReference type="InterPro" id="IPR038501">
    <property type="entry name" value="Spore_GerAC_C_sf"/>
</dbReference>
<keyword evidence="3" id="KW-0309">Germination</keyword>
<organism evidence="11 12">
    <name type="scientific">Bacillus coahuilensis p1.1.43</name>
    <dbReference type="NCBI Taxonomy" id="1150625"/>
    <lineage>
        <taxon>Bacteria</taxon>
        <taxon>Bacillati</taxon>
        <taxon>Bacillota</taxon>
        <taxon>Bacilli</taxon>
        <taxon>Bacillales</taxon>
        <taxon>Bacillaceae</taxon>
        <taxon>Bacillus</taxon>
    </lineage>
</organism>
<evidence type="ECO:0000256" key="8">
    <source>
        <dbReference type="SAM" id="SignalP"/>
    </source>
</evidence>
<dbReference type="OrthoDB" id="2986797at2"/>
<keyword evidence="7" id="KW-0449">Lipoprotein</keyword>
<protein>
    <submittedName>
        <fullName evidence="11">Spore gernimation protein</fullName>
    </submittedName>
</protein>
<dbReference type="RefSeq" id="WP_059351784.1">
    <property type="nucleotide sequence ID" value="NZ_LDYG01000048.1"/>
</dbReference>
<dbReference type="STRING" id="1150625.Q75_14715"/>
<dbReference type="PROSITE" id="PS51257">
    <property type="entry name" value="PROKAR_LIPOPROTEIN"/>
    <property type="match status" value="1"/>
</dbReference>